<evidence type="ECO:0000256" key="5">
    <source>
        <dbReference type="ARBA" id="ARBA00022842"/>
    </source>
</evidence>
<feature type="domain" description="Isopropylmalate dehydrogenase-like" evidence="10">
    <location>
        <begin position="9"/>
        <end position="395"/>
    </location>
</feature>
<evidence type="ECO:0000259" key="10">
    <source>
        <dbReference type="SMART" id="SM01329"/>
    </source>
</evidence>
<reference evidence="11 12" key="1">
    <citation type="submission" date="2021-01" db="EMBL/GenBank/DDBJ databases">
        <title>Whole genome shotgun sequence of Actinoplanes deccanensis NBRC 13994.</title>
        <authorList>
            <person name="Komaki H."/>
            <person name="Tamura T."/>
        </authorList>
    </citation>
    <scope>NUCLEOTIDE SEQUENCE [LARGE SCALE GENOMIC DNA]</scope>
    <source>
        <strain evidence="11 12">NBRC 13994</strain>
    </source>
</reference>
<keyword evidence="3 9" id="KW-0816">Tricarboxylic acid cycle</keyword>
<dbReference type="RefSeq" id="WP_203762034.1">
    <property type="nucleotide sequence ID" value="NZ_BAAABO010000032.1"/>
</dbReference>
<keyword evidence="5 9" id="KW-0460">Magnesium</keyword>
<dbReference type="PROSITE" id="PS00470">
    <property type="entry name" value="IDH_IMDH"/>
    <property type="match status" value="1"/>
</dbReference>
<dbReference type="InterPro" id="IPR024084">
    <property type="entry name" value="IsoPropMal-DH-like_dom"/>
</dbReference>
<sequence>MAKIKVTNPVVELDGDEMTRIIWKQIREQLILPYLDVPLEYYDLSIQYRDETDDQVTIDAANAIKRHGVGVKCATITPDEARVEEFGLKKMWRSPNGTIRNILGGVVFREPIIMKNVPRLVPGWTKPIIIGRHAHGDQYKATDFVAPKAGRFTMTFTPEDGSEPIEFHVADFPAGGVGMGMYNYDESIRDFARASFRYGLARNYPVYLSTKNTILKAYDGRFKDLFAEIFETEFAEQFKEAGLTYEHRLIDDMVAAALKWEGGYVWACKNYDGDVQSDTVAQGFGSLGLMTSVLMTPDGKTVEAEAAHGTVTRHYRQWQKGEKTSTNPIASIFAWTGGLKHRGVLDGTPEVTEFAKTLERVCVETVEGGQMTKDLALLISRDAPWLSTDEFMNALDENLARKLA</sequence>
<dbReference type="NCBIfam" id="NF006156">
    <property type="entry name" value="PRK08299.1"/>
    <property type="match status" value="1"/>
</dbReference>
<evidence type="ECO:0000256" key="2">
    <source>
        <dbReference type="ARBA" id="ARBA00007769"/>
    </source>
</evidence>
<dbReference type="SMART" id="SM01329">
    <property type="entry name" value="Iso_dh"/>
    <property type="match status" value="1"/>
</dbReference>
<comment type="catalytic activity">
    <reaction evidence="9">
        <text>D-threo-isocitrate + NADP(+) = 2-oxoglutarate + CO2 + NADPH</text>
        <dbReference type="Rhea" id="RHEA:19629"/>
        <dbReference type="ChEBI" id="CHEBI:15562"/>
        <dbReference type="ChEBI" id="CHEBI:16526"/>
        <dbReference type="ChEBI" id="CHEBI:16810"/>
        <dbReference type="ChEBI" id="CHEBI:57783"/>
        <dbReference type="ChEBI" id="CHEBI:58349"/>
        <dbReference type="EC" id="1.1.1.42"/>
    </reaction>
</comment>
<dbReference type="Pfam" id="PF00180">
    <property type="entry name" value="Iso_dh"/>
    <property type="match status" value="1"/>
</dbReference>
<evidence type="ECO:0000256" key="4">
    <source>
        <dbReference type="ARBA" id="ARBA00022723"/>
    </source>
</evidence>
<comment type="cofactor">
    <cofactor evidence="9">
        <name>Mg(2+)</name>
        <dbReference type="ChEBI" id="CHEBI:18420"/>
    </cofactor>
    <cofactor evidence="9">
        <name>Mn(2+)</name>
        <dbReference type="ChEBI" id="CHEBI:29035"/>
    </cofactor>
    <text evidence="9">Binds 1 Mg(2+) or Mn(2+) ion per subunit.</text>
</comment>
<gene>
    <name evidence="11" type="primary">icd1</name>
    <name evidence="11" type="ORF">Ade02nite_27670</name>
</gene>
<dbReference type="InterPro" id="IPR004790">
    <property type="entry name" value="Isocitrate_DH_NADP"/>
</dbReference>
<comment type="cofactor">
    <cofactor evidence="1">
        <name>Mn(2+)</name>
        <dbReference type="ChEBI" id="CHEBI:29035"/>
    </cofactor>
</comment>
<evidence type="ECO:0000256" key="7">
    <source>
        <dbReference type="ARBA" id="ARBA00023002"/>
    </source>
</evidence>
<evidence type="ECO:0000256" key="8">
    <source>
        <dbReference type="ARBA" id="ARBA00023211"/>
    </source>
</evidence>
<dbReference type="Proteomes" id="UP000609879">
    <property type="component" value="Unassembled WGS sequence"/>
</dbReference>
<comment type="caution">
    <text evidence="11">The sequence shown here is derived from an EMBL/GenBank/DDBJ whole genome shotgun (WGS) entry which is preliminary data.</text>
</comment>
<protein>
    <recommendedName>
        <fullName evidence="9">Isocitrate dehydrogenase [NADP]</fullName>
        <ecNumber evidence="9">1.1.1.42</ecNumber>
    </recommendedName>
</protein>
<evidence type="ECO:0000256" key="6">
    <source>
        <dbReference type="ARBA" id="ARBA00022857"/>
    </source>
</evidence>
<dbReference type="EC" id="1.1.1.42" evidence="9"/>
<comment type="similarity">
    <text evidence="2 9">Belongs to the isocitrate and isopropylmalate dehydrogenases family.</text>
</comment>
<dbReference type="Gene3D" id="3.40.718.10">
    <property type="entry name" value="Isopropylmalate Dehydrogenase"/>
    <property type="match status" value="1"/>
</dbReference>
<evidence type="ECO:0000256" key="1">
    <source>
        <dbReference type="ARBA" id="ARBA00001936"/>
    </source>
</evidence>
<keyword evidence="8 9" id="KW-0464">Manganese</keyword>
<dbReference type="NCBIfam" id="TIGR00127">
    <property type="entry name" value="nadp_idh_euk"/>
    <property type="match status" value="1"/>
</dbReference>
<name>A0ABQ3Y2A5_9ACTN</name>
<keyword evidence="6 9" id="KW-0521">NADP</keyword>
<dbReference type="EMBL" id="BOMI01000050">
    <property type="protein sequence ID" value="GID74126.1"/>
    <property type="molecule type" value="Genomic_DNA"/>
</dbReference>
<keyword evidence="4 9" id="KW-0479">Metal-binding</keyword>
<evidence type="ECO:0000256" key="3">
    <source>
        <dbReference type="ARBA" id="ARBA00022532"/>
    </source>
</evidence>
<accession>A0ABQ3Y2A5</accession>
<dbReference type="SUPFAM" id="SSF53659">
    <property type="entry name" value="Isocitrate/Isopropylmalate dehydrogenase-like"/>
    <property type="match status" value="1"/>
</dbReference>
<evidence type="ECO:0000256" key="9">
    <source>
        <dbReference type="PIRNR" id="PIRNR000108"/>
    </source>
</evidence>
<keyword evidence="7 9" id="KW-0560">Oxidoreductase</keyword>
<dbReference type="PANTHER" id="PTHR11822">
    <property type="entry name" value="NADP-SPECIFIC ISOCITRATE DEHYDROGENASE"/>
    <property type="match status" value="1"/>
</dbReference>
<dbReference type="InterPro" id="IPR019818">
    <property type="entry name" value="IsoCit/isopropylmalate_DH_CS"/>
</dbReference>
<evidence type="ECO:0000313" key="12">
    <source>
        <dbReference type="Proteomes" id="UP000609879"/>
    </source>
</evidence>
<dbReference type="PANTHER" id="PTHR11822:SF21">
    <property type="entry name" value="ISOCITRATE DEHYDROGENASE [NADP], MITOCHONDRIAL"/>
    <property type="match status" value="1"/>
</dbReference>
<evidence type="ECO:0000313" key="11">
    <source>
        <dbReference type="EMBL" id="GID74126.1"/>
    </source>
</evidence>
<organism evidence="11 12">
    <name type="scientific">Paractinoplanes deccanensis</name>
    <dbReference type="NCBI Taxonomy" id="113561"/>
    <lineage>
        <taxon>Bacteria</taxon>
        <taxon>Bacillati</taxon>
        <taxon>Actinomycetota</taxon>
        <taxon>Actinomycetes</taxon>
        <taxon>Micromonosporales</taxon>
        <taxon>Micromonosporaceae</taxon>
        <taxon>Paractinoplanes</taxon>
    </lineage>
</organism>
<keyword evidence="12" id="KW-1185">Reference proteome</keyword>
<dbReference type="PIRSF" id="PIRSF000108">
    <property type="entry name" value="IDH_NADP"/>
    <property type="match status" value="1"/>
</dbReference>
<proteinExistence type="inferred from homology"/>